<protein>
    <submittedName>
        <fullName evidence="10">Exosome complex exonuclease RRP4</fullName>
    </submittedName>
</protein>
<dbReference type="SUPFAM" id="SSF54791">
    <property type="entry name" value="Eukaryotic type KH-domain (KH-domain type I)"/>
    <property type="match status" value="1"/>
</dbReference>
<dbReference type="STRING" id="595528.A0A0D2VJT8"/>
<dbReference type="InterPro" id="IPR025721">
    <property type="entry name" value="Exosome_cplx_N_dom"/>
</dbReference>
<evidence type="ECO:0000313" key="11">
    <source>
        <dbReference type="Proteomes" id="UP000008743"/>
    </source>
</evidence>
<dbReference type="GO" id="GO:0000176">
    <property type="term" value="C:nuclear exosome (RNase complex)"/>
    <property type="evidence" value="ECO:0007669"/>
    <property type="project" value="TreeGrafter"/>
</dbReference>
<dbReference type="AlphaFoldDB" id="A0A0D2VJT8"/>
<dbReference type="Gene3D" id="2.40.50.140">
    <property type="entry name" value="Nucleic acid-binding proteins"/>
    <property type="match status" value="1"/>
</dbReference>
<dbReference type="eggNOG" id="KOG3013">
    <property type="taxonomic scope" value="Eukaryota"/>
</dbReference>
<keyword evidence="3" id="KW-0698">rRNA processing</keyword>
<feature type="domain" description="K Homology" evidence="8">
    <location>
        <begin position="193"/>
        <end position="232"/>
    </location>
</feature>
<dbReference type="GO" id="GO:0071051">
    <property type="term" value="P:poly(A)-dependent snoRNA 3'-end processing"/>
    <property type="evidence" value="ECO:0007669"/>
    <property type="project" value="TreeGrafter"/>
</dbReference>
<dbReference type="CDD" id="cd22525">
    <property type="entry name" value="KH-I_Rrp4_eukar"/>
    <property type="match status" value="1"/>
</dbReference>
<sequence>MMDVEPSSSSSSSAMQSSSDYSSAAIAGAAELFIAANGRHIVCPGDTITTETSFMRGHGTYFQQQSKDENEQPAQLTAAYAGIVERVNKLLVVRPLRTRYSGEVGDVVVGRVTGLGGKRWKLDINARLDGILLLSSVNLPGGVLRRRSAEDELMMRDHLTEGDVISAEVQSLFSDGTLSLHTRSLKYGKLHYGSFMSVPSALIKRCKNHFHDLPCGVTMILGLNGYIWLSETRATAQMQLNPNDEIEETSFQITSINARSNIARIRNCINALASRHMPIYDSTVVYAYDASLEFDVKALLQPEAIDKITAHARALADPGAM</sequence>
<dbReference type="GO" id="GO:0004527">
    <property type="term" value="F:exonuclease activity"/>
    <property type="evidence" value="ECO:0007669"/>
    <property type="project" value="UniProtKB-KW"/>
</dbReference>
<comment type="similarity">
    <text evidence="2">Belongs to the RRP4 family.</text>
</comment>
<gene>
    <name evidence="10" type="ORF">CAOG_001602</name>
</gene>
<keyword evidence="10" id="KW-0269">Exonuclease</keyword>
<evidence type="ECO:0000256" key="4">
    <source>
        <dbReference type="ARBA" id="ARBA00022835"/>
    </source>
</evidence>
<dbReference type="Pfam" id="PF14382">
    <property type="entry name" value="ECR1_N"/>
    <property type="match status" value="1"/>
</dbReference>
<dbReference type="GO" id="GO:0034475">
    <property type="term" value="P:U4 snRNA 3'-end processing"/>
    <property type="evidence" value="ECO:0007669"/>
    <property type="project" value="TreeGrafter"/>
</dbReference>
<dbReference type="FunCoup" id="A0A0D2VJT8">
    <property type="interactions" value="700"/>
</dbReference>
<dbReference type="FunFam" id="2.40.50.140:FF:000038">
    <property type="entry name" value="Exosome complex component RRP4"/>
    <property type="match status" value="1"/>
</dbReference>
<dbReference type="GO" id="GO:0071035">
    <property type="term" value="P:nuclear polyadenylation-dependent rRNA catabolic process"/>
    <property type="evidence" value="ECO:0007669"/>
    <property type="project" value="TreeGrafter"/>
</dbReference>
<accession>A0A0D2VJT8</accession>
<dbReference type="SUPFAM" id="SSF50249">
    <property type="entry name" value="Nucleic acid-binding proteins"/>
    <property type="match status" value="1"/>
</dbReference>
<name>A0A0D2VJT8_CAPO3</name>
<keyword evidence="11" id="KW-1185">Reference proteome</keyword>
<feature type="domain" description="RRP4 S1" evidence="9">
    <location>
        <begin position="99"/>
        <end position="171"/>
    </location>
</feature>
<dbReference type="InterPro" id="IPR026699">
    <property type="entry name" value="Exosome_RNA_bind1/RRP40/RRP4"/>
</dbReference>
<keyword evidence="10" id="KW-0378">Hydrolase</keyword>
<keyword evidence="10" id="KW-0540">Nuclease</keyword>
<evidence type="ECO:0000259" key="8">
    <source>
        <dbReference type="Pfam" id="PF15985"/>
    </source>
</evidence>
<dbReference type="Pfam" id="PF15985">
    <property type="entry name" value="KH_6"/>
    <property type="match status" value="1"/>
</dbReference>
<dbReference type="PANTHER" id="PTHR21321">
    <property type="entry name" value="PNAS-3 RELATED"/>
    <property type="match status" value="1"/>
</dbReference>
<feature type="domain" description="Exosome complex component N-terminal" evidence="7">
    <location>
        <begin position="41"/>
        <end position="87"/>
    </location>
</feature>
<dbReference type="InParanoid" id="A0A0D2VJT8"/>
<dbReference type="Pfam" id="PF21266">
    <property type="entry name" value="S1_RRP4"/>
    <property type="match status" value="1"/>
</dbReference>
<dbReference type="RefSeq" id="XP_004364470.2">
    <property type="nucleotide sequence ID" value="XM_004364413.2"/>
</dbReference>
<evidence type="ECO:0000313" key="10">
    <source>
        <dbReference type="EMBL" id="KJE90267.1"/>
    </source>
</evidence>
<dbReference type="OrthoDB" id="1650at2759"/>
<organism evidence="10 11">
    <name type="scientific">Capsaspora owczarzaki (strain ATCC 30864)</name>
    <dbReference type="NCBI Taxonomy" id="595528"/>
    <lineage>
        <taxon>Eukaryota</taxon>
        <taxon>Filasterea</taxon>
        <taxon>Capsaspora</taxon>
    </lineage>
</organism>
<dbReference type="InterPro" id="IPR004088">
    <property type="entry name" value="KH_dom_type_1"/>
</dbReference>
<dbReference type="GO" id="GO:0071034">
    <property type="term" value="P:CUT catabolic process"/>
    <property type="evidence" value="ECO:0007669"/>
    <property type="project" value="TreeGrafter"/>
</dbReference>
<dbReference type="InterPro" id="IPR012340">
    <property type="entry name" value="NA-bd_OB-fold"/>
</dbReference>
<dbReference type="Proteomes" id="UP000008743">
    <property type="component" value="Unassembled WGS sequence"/>
</dbReference>
<keyword evidence="5" id="KW-0694">RNA-binding</keyword>
<dbReference type="GO" id="GO:0000467">
    <property type="term" value="P:exonucleolytic trimming to generate mature 3'-end of 5.8S rRNA from tricistronic rRNA transcript (SSU-rRNA, 5.8S rRNA, LSU-rRNA)"/>
    <property type="evidence" value="ECO:0007669"/>
    <property type="project" value="TreeGrafter"/>
</dbReference>
<dbReference type="CDD" id="cd05789">
    <property type="entry name" value="S1_Rrp4"/>
    <property type="match status" value="1"/>
</dbReference>
<comment type="subcellular location">
    <subcellularLocation>
        <location evidence="1">Nucleus</location>
    </subcellularLocation>
</comment>
<dbReference type="GO" id="GO:0000177">
    <property type="term" value="C:cytoplasmic exosome (RNase complex)"/>
    <property type="evidence" value="ECO:0007669"/>
    <property type="project" value="TreeGrafter"/>
</dbReference>
<evidence type="ECO:0000256" key="6">
    <source>
        <dbReference type="ARBA" id="ARBA00023242"/>
    </source>
</evidence>
<dbReference type="PANTHER" id="PTHR21321:SF4">
    <property type="entry name" value="EXOSOME COMPLEX COMPONENT RRP4"/>
    <property type="match status" value="1"/>
</dbReference>
<dbReference type="InterPro" id="IPR036612">
    <property type="entry name" value="KH_dom_type_1_sf"/>
</dbReference>
<reference evidence="11" key="1">
    <citation type="submission" date="2011-02" db="EMBL/GenBank/DDBJ databases">
        <title>The Genome Sequence of Capsaspora owczarzaki ATCC 30864.</title>
        <authorList>
            <person name="Russ C."/>
            <person name="Cuomo C."/>
            <person name="Burger G."/>
            <person name="Gray M.W."/>
            <person name="Holland P.W.H."/>
            <person name="King N."/>
            <person name="Lang F.B.F."/>
            <person name="Roger A.J."/>
            <person name="Ruiz-Trillo I."/>
            <person name="Young S.K."/>
            <person name="Zeng Q."/>
            <person name="Gargeya S."/>
            <person name="Alvarado L."/>
            <person name="Berlin A."/>
            <person name="Chapman S.B."/>
            <person name="Chen Z."/>
            <person name="Freedman E."/>
            <person name="Gellesch M."/>
            <person name="Goldberg J."/>
            <person name="Griggs A."/>
            <person name="Gujja S."/>
            <person name="Heilman E."/>
            <person name="Heiman D."/>
            <person name="Howarth C."/>
            <person name="Mehta T."/>
            <person name="Neiman D."/>
            <person name="Pearson M."/>
            <person name="Roberts A."/>
            <person name="Saif S."/>
            <person name="Shea T."/>
            <person name="Shenoy N."/>
            <person name="Sisk P."/>
            <person name="Stolte C."/>
            <person name="Sykes S."/>
            <person name="White J."/>
            <person name="Yandava C."/>
            <person name="Haas B."/>
            <person name="Nusbaum C."/>
            <person name="Birren B."/>
        </authorList>
    </citation>
    <scope>NUCLEOTIDE SEQUENCE</scope>
    <source>
        <strain evidence="11">ATCC 30864</strain>
    </source>
</reference>
<evidence type="ECO:0000256" key="1">
    <source>
        <dbReference type="ARBA" id="ARBA00004123"/>
    </source>
</evidence>
<dbReference type="Gene3D" id="2.40.50.100">
    <property type="match status" value="1"/>
</dbReference>
<dbReference type="EMBL" id="KE346361">
    <property type="protein sequence ID" value="KJE90267.1"/>
    <property type="molecule type" value="Genomic_DNA"/>
</dbReference>
<evidence type="ECO:0000256" key="3">
    <source>
        <dbReference type="ARBA" id="ARBA00022552"/>
    </source>
</evidence>
<keyword evidence="4" id="KW-0271">Exosome</keyword>
<evidence type="ECO:0000256" key="2">
    <source>
        <dbReference type="ARBA" id="ARBA00009155"/>
    </source>
</evidence>
<dbReference type="PhylomeDB" id="A0A0D2VJT8"/>
<evidence type="ECO:0000259" key="7">
    <source>
        <dbReference type="Pfam" id="PF14382"/>
    </source>
</evidence>
<proteinExistence type="inferred from homology"/>
<dbReference type="GO" id="GO:0071038">
    <property type="term" value="P:TRAMP-dependent tRNA surveillance pathway"/>
    <property type="evidence" value="ECO:0007669"/>
    <property type="project" value="TreeGrafter"/>
</dbReference>
<dbReference type="SUPFAM" id="SSF110324">
    <property type="entry name" value="Ribosomal L27 protein-like"/>
    <property type="match status" value="1"/>
</dbReference>
<evidence type="ECO:0000256" key="5">
    <source>
        <dbReference type="ARBA" id="ARBA00022884"/>
    </source>
</evidence>
<evidence type="ECO:0000259" key="9">
    <source>
        <dbReference type="Pfam" id="PF21266"/>
    </source>
</evidence>
<dbReference type="InterPro" id="IPR048565">
    <property type="entry name" value="S1_RRP4"/>
</dbReference>
<keyword evidence="6" id="KW-0539">Nucleus</keyword>
<dbReference type="GO" id="GO:0003723">
    <property type="term" value="F:RNA binding"/>
    <property type="evidence" value="ECO:0007669"/>
    <property type="project" value="UniProtKB-KW"/>
</dbReference>